<dbReference type="EMBL" id="CP062803">
    <property type="protein sequence ID" value="QOT77461.1"/>
    <property type="molecule type" value="Genomic_DNA"/>
</dbReference>
<evidence type="ECO:0000313" key="1">
    <source>
        <dbReference type="EMBL" id="QOT77461.1"/>
    </source>
</evidence>
<evidence type="ECO:0000313" key="2">
    <source>
        <dbReference type="Proteomes" id="UP000397656"/>
    </source>
</evidence>
<dbReference type="GeneID" id="98400299"/>
<dbReference type="AlphaFoldDB" id="A0A643FVB0"/>
<proteinExistence type="predicted"/>
<dbReference type="Proteomes" id="UP000397656">
    <property type="component" value="Chromosome 1"/>
</dbReference>
<protein>
    <submittedName>
        <fullName evidence="1">Transcriptional regulator</fullName>
    </submittedName>
</protein>
<organism evidence="1 2">
    <name type="scientific">Cupriavidus basilensis</name>
    <dbReference type="NCBI Taxonomy" id="68895"/>
    <lineage>
        <taxon>Bacteria</taxon>
        <taxon>Pseudomonadati</taxon>
        <taxon>Pseudomonadota</taxon>
        <taxon>Betaproteobacteria</taxon>
        <taxon>Burkholderiales</taxon>
        <taxon>Burkholderiaceae</taxon>
        <taxon>Cupriavidus</taxon>
    </lineage>
</organism>
<gene>
    <name evidence="1" type="ORF">F7R26_005240</name>
</gene>
<dbReference type="RefSeq" id="WP_150986254.1">
    <property type="nucleotide sequence ID" value="NZ_CP062803.1"/>
</dbReference>
<name>A0A643FVB0_9BURK</name>
<sequence length="289" mass="32453">MTSVFSSEELDAYFSSYAGMEGGNIGAAVWICDKEPHLLASTPGASLAPVHEPPAWDSAFRERHRHDMPRWQTHQRLARIMAATRAATLRETMPGLDWRGYFDQYLYAPRGWEFKINLYPLPKPQQMDLSQIETFRRNPCLSPNWRYVEFCRQGGRFRFIAEQRRRMRPKVILCTGQAEEEEFLLAFGFQGVPCSEHHLQPADLVKTLRVYSHEGTQLVICPKVGGPTGINSDTLLDAMGAFLSVWLDAADFPDVRAQAMRAEPPAGTAHLAWRTMAHSQAGSASASAA</sequence>
<reference evidence="1 2" key="1">
    <citation type="submission" date="2020-10" db="EMBL/GenBank/DDBJ databases">
        <title>Complete genome sequence of Cupriavidus basilensis CCUG 49340T.</title>
        <authorList>
            <person name="Salva-Serra F."/>
            <person name="Donoso R.A."/>
            <person name="Cho K.H."/>
            <person name="Yoo J.A."/>
            <person name="Lee K."/>
            <person name="Yoon S.-H."/>
            <person name="Perez-Pantoja D."/>
            <person name="Moore E.R.B."/>
        </authorList>
    </citation>
    <scope>NUCLEOTIDE SEQUENCE [LARGE SCALE GENOMIC DNA]</scope>
    <source>
        <strain evidence="2">CCUG 49340</strain>
    </source>
</reference>
<accession>A0A643FVB0</accession>